<dbReference type="OrthoDB" id="5363079at2759"/>
<dbReference type="SUPFAM" id="SSF50249">
    <property type="entry name" value="Nucleic acid-binding proteins"/>
    <property type="match status" value="1"/>
</dbReference>
<dbReference type="InterPro" id="IPR012340">
    <property type="entry name" value="NA-bd_OB-fold"/>
</dbReference>
<dbReference type="STRING" id="1450539.A0A318Z8I5"/>
<keyword evidence="3" id="KW-1185">Reference proteome</keyword>
<dbReference type="GeneID" id="37073310"/>
<feature type="compositionally biased region" description="Basic residues" evidence="1">
    <location>
        <begin position="105"/>
        <end position="115"/>
    </location>
</feature>
<accession>A0A318Z8I5</accession>
<feature type="region of interest" description="Disordered" evidence="1">
    <location>
        <begin position="55"/>
        <end position="152"/>
    </location>
</feature>
<gene>
    <name evidence="2" type="ORF">BP01DRAFT_302624</name>
</gene>
<feature type="compositionally biased region" description="Basic and acidic residues" evidence="1">
    <location>
        <begin position="116"/>
        <end position="127"/>
    </location>
</feature>
<dbReference type="RefSeq" id="XP_025428686.1">
    <property type="nucleotide sequence ID" value="XM_025572082.1"/>
</dbReference>
<evidence type="ECO:0000313" key="2">
    <source>
        <dbReference type="EMBL" id="PYH42704.1"/>
    </source>
</evidence>
<dbReference type="AlphaFoldDB" id="A0A318Z8I5"/>
<organism evidence="2 3">
    <name type="scientific">Aspergillus saccharolyticus JOP 1030-1</name>
    <dbReference type="NCBI Taxonomy" id="1450539"/>
    <lineage>
        <taxon>Eukaryota</taxon>
        <taxon>Fungi</taxon>
        <taxon>Dikarya</taxon>
        <taxon>Ascomycota</taxon>
        <taxon>Pezizomycotina</taxon>
        <taxon>Eurotiomycetes</taxon>
        <taxon>Eurotiomycetidae</taxon>
        <taxon>Eurotiales</taxon>
        <taxon>Aspergillaceae</taxon>
        <taxon>Aspergillus</taxon>
        <taxon>Aspergillus subgen. Circumdati</taxon>
    </lineage>
</organism>
<dbReference type="EMBL" id="KZ821249">
    <property type="protein sequence ID" value="PYH42704.1"/>
    <property type="molecule type" value="Genomic_DNA"/>
</dbReference>
<reference evidence="2 3" key="1">
    <citation type="submission" date="2016-12" db="EMBL/GenBank/DDBJ databases">
        <title>The genomes of Aspergillus section Nigri reveals drivers in fungal speciation.</title>
        <authorList>
            <consortium name="DOE Joint Genome Institute"/>
            <person name="Vesth T.C."/>
            <person name="Nybo J."/>
            <person name="Theobald S."/>
            <person name="Brandl J."/>
            <person name="Frisvad J.C."/>
            <person name="Nielsen K.F."/>
            <person name="Lyhne E.K."/>
            <person name="Kogle M.E."/>
            <person name="Kuo A."/>
            <person name="Riley R."/>
            <person name="Clum A."/>
            <person name="Nolan M."/>
            <person name="Lipzen A."/>
            <person name="Salamov A."/>
            <person name="Henrissat B."/>
            <person name="Wiebenga A."/>
            <person name="De Vries R.P."/>
            <person name="Grigoriev I.V."/>
            <person name="Mortensen U.H."/>
            <person name="Andersen M.R."/>
            <person name="Baker S.E."/>
        </authorList>
    </citation>
    <scope>NUCLEOTIDE SEQUENCE [LARGE SCALE GENOMIC DNA]</scope>
    <source>
        <strain evidence="2 3">JOP 1030-1</strain>
    </source>
</reference>
<protein>
    <submittedName>
        <fullName evidence="2">Uncharacterized protein</fullName>
    </submittedName>
</protein>
<evidence type="ECO:0000313" key="3">
    <source>
        <dbReference type="Proteomes" id="UP000248349"/>
    </source>
</evidence>
<name>A0A318Z8I5_9EURO</name>
<dbReference type="Gene3D" id="2.40.50.140">
    <property type="entry name" value="Nucleic acid-binding proteins"/>
    <property type="match status" value="1"/>
</dbReference>
<evidence type="ECO:0000256" key="1">
    <source>
        <dbReference type="SAM" id="MobiDB-lite"/>
    </source>
</evidence>
<sequence length="152" mass="16415">MLASVDTSAWVVFSATAAEAQIAGPPVEYGAEEQTYATDLRQWFQETGMAMVADHQLQTSIERESRGTTPPSDAGSVHSEATGDGEPREASGSVSTAANNPRGGSSRRRKSHRRITIHELRDGRRYAEVGSPTSRDSIHELRDGTVYANPLS</sequence>
<proteinExistence type="predicted"/>
<dbReference type="Proteomes" id="UP000248349">
    <property type="component" value="Unassembled WGS sequence"/>
</dbReference>